<proteinExistence type="predicted"/>
<accession>A0A9I9CKC8</accession>
<name>A0A9I9CKC8_CUCME</name>
<sequence length="139" mass="15953">MLGRNILATTIDSHIKMLKRRFHAISAMQGPFYSSFRWNDELKCIIIEKDVFDDWVKSHSIVKGLLNILFPHYDELSYIFGRDCVMRGRVETFANVGSNVPEGYRGFPADDGNDMEIPSMFIQGLDMMPDKIMGTLLDK</sequence>
<reference evidence="1" key="1">
    <citation type="submission" date="2023-03" db="UniProtKB">
        <authorList>
            <consortium name="EnsemblPlants"/>
        </authorList>
    </citation>
    <scope>IDENTIFICATION</scope>
</reference>
<organism evidence="1">
    <name type="scientific">Cucumis melo</name>
    <name type="common">Muskmelon</name>
    <dbReference type="NCBI Taxonomy" id="3656"/>
    <lineage>
        <taxon>Eukaryota</taxon>
        <taxon>Viridiplantae</taxon>
        <taxon>Streptophyta</taxon>
        <taxon>Embryophyta</taxon>
        <taxon>Tracheophyta</taxon>
        <taxon>Spermatophyta</taxon>
        <taxon>Magnoliopsida</taxon>
        <taxon>eudicotyledons</taxon>
        <taxon>Gunneridae</taxon>
        <taxon>Pentapetalae</taxon>
        <taxon>rosids</taxon>
        <taxon>fabids</taxon>
        <taxon>Cucurbitales</taxon>
        <taxon>Cucurbitaceae</taxon>
        <taxon>Benincaseae</taxon>
        <taxon>Cucumis</taxon>
    </lineage>
</organism>
<protein>
    <recommendedName>
        <fullName evidence="2">Retrotransposon protein</fullName>
    </recommendedName>
</protein>
<dbReference type="EnsemblPlants" id="MELO3C004976.2.1">
    <property type="protein sequence ID" value="MELO3C004976.2.1"/>
    <property type="gene ID" value="MELO3C004976.2"/>
</dbReference>
<dbReference type="AlphaFoldDB" id="A0A9I9CKC8"/>
<dbReference type="Gramene" id="MELO3C004976.2.1">
    <property type="protein sequence ID" value="MELO3C004976.2.1"/>
    <property type="gene ID" value="MELO3C004976.2"/>
</dbReference>
<dbReference type="PANTHER" id="PTHR46250">
    <property type="entry name" value="MYB/SANT-LIKE DNA-BINDING DOMAIN PROTEIN-RELATED"/>
    <property type="match status" value="1"/>
</dbReference>
<dbReference type="PANTHER" id="PTHR46250:SF18">
    <property type="entry name" value="MYB_SANT-LIKE DOMAIN-CONTAINING PROTEIN"/>
    <property type="match status" value="1"/>
</dbReference>
<evidence type="ECO:0008006" key="2">
    <source>
        <dbReference type="Google" id="ProtNLM"/>
    </source>
</evidence>
<evidence type="ECO:0000313" key="1">
    <source>
        <dbReference type="EnsemblPlants" id="MELO3C004976.2.1"/>
    </source>
</evidence>